<dbReference type="GO" id="GO:0019354">
    <property type="term" value="P:siroheme biosynthetic process"/>
    <property type="evidence" value="ECO:0007669"/>
    <property type="project" value="InterPro"/>
</dbReference>
<feature type="domain" description="Siroheme biosynthesis protein Met8 C-terminal" evidence="8">
    <location>
        <begin position="183"/>
        <end position="245"/>
    </location>
</feature>
<evidence type="ECO:0000256" key="2">
    <source>
        <dbReference type="ARBA" id="ARBA00012400"/>
    </source>
</evidence>
<keyword evidence="3" id="KW-0560">Oxidoreductase</keyword>
<reference evidence="10" key="1">
    <citation type="journal article" date="2023" name="Mol. Phylogenet. Evol.">
        <title>Genome-scale phylogeny and comparative genomics of the fungal order Sordariales.</title>
        <authorList>
            <person name="Hensen N."/>
            <person name="Bonometti L."/>
            <person name="Westerberg I."/>
            <person name="Brannstrom I.O."/>
            <person name="Guillou S."/>
            <person name="Cros-Aarteil S."/>
            <person name="Calhoun S."/>
            <person name="Haridas S."/>
            <person name="Kuo A."/>
            <person name="Mondo S."/>
            <person name="Pangilinan J."/>
            <person name="Riley R."/>
            <person name="LaButti K."/>
            <person name="Andreopoulos B."/>
            <person name="Lipzen A."/>
            <person name="Chen C."/>
            <person name="Yan M."/>
            <person name="Daum C."/>
            <person name="Ng V."/>
            <person name="Clum A."/>
            <person name="Steindorff A."/>
            <person name="Ohm R.A."/>
            <person name="Martin F."/>
            <person name="Silar P."/>
            <person name="Natvig D.O."/>
            <person name="Lalanne C."/>
            <person name="Gautier V."/>
            <person name="Ament-Velasquez S.L."/>
            <person name="Kruys A."/>
            <person name="Hutchinson M.I."/>
            <person name="Powell A.J."/>
            <person name="Barry K."/>
            <person name="Miller A.N."/>
            <person name="Grigoriev I.V."/>
            <person name="Debuchy R."/>
            <person name="Gladieux P."/>
            <person name="Hiltunen Thoren M."/>
            <person name="Johannesson H."/>
        </authorList>
    </citation>
    <scope>NUCLEOTIDE SEQUENCE</scope>
    <source>
        <strain evidence="10">FGSC 1904</strain>
    </source>
</reference>
<keyword evidence="5" id="KW-0627">Porphyrin biosynthesis</keyword>
<feature type="compositionally biased region" description="Basic and acidic residues" evidence="7">
    <location>
        <begin position="309"/>
        <end position="321"/>
    </location>
</feature>
<dbReference type="SUPFAM" id="SSF51735">
    <property type="entry name" value="NAD(P)-binding Rossmann-fold domains"/>
    <property type="match status" value="1"/>
</dbReference>
<dbReference type="InterPro" id="IPR036291">
    <property type="entry name" value="NAD(P)-bd_dom_sf"/>
</dbReference>
<gene>
    <name evidence="10" type="ORF">B0T20DRAFT_406580</name>
</gene>
<keyword evidence="11" id="KW-1185">Reference proteome</keyword>
<dbReference type="GO" id="GO:0043115">
    <property type="term" value="F:precorrin-2 dehydrogenase activity"/>
    <property type="evidence" value="ECO:0007669"/>
    <property type="project" value="UniProtKB-EC"/>
</dbReference>
<dbReference type="InterPro" id="IPR028162">
    <property type="entry name" value="Met8_C"/>
</dbReference>
<evidence type="ECO:0000313" key="11">
    <source>
        <dbReference type="Proteomes" id="UP001281003"/>
    </source>
</evidence>
<comment type="catalytic activity">
    <reaction evidence="6">
        <text>precorrin-2 + NAD(+) = sirohydrochlorin + NADH + 2 H(+)</text>
        <dbReference type="Rhea" id="RHEA:15613"/>
        <dbReference type="ChEBI" id="CHEBI:15378"/>
        <dbReference type="ChEBI" id="CHEBI:57540"/>
        <dbReference type="ChEBI" id="CHEBI:57945"/>
        <dbReference type="ChEBI" id="CHEBI:58351"/>
        <dbReference type="ChEBI" id="CHEBI:58827"/>
        <dbReference type="EC" id="1.3.1.76"/>
    </reaction>
</comment>
<organism evidence="10 11">
    <name type="scientific">Sordaria brevicollis</name>
    <dbReference type="NCBI Taxonomy" id="83679"/>
    <lineage>
        <taxon>Eukaryota</taxon>
        <taxon>Fungi</taxon>
        <taxon>Dikarya</taxon>
        <taxon>Ascomycota</taxon>
        <taxon>Pezizomycotina</taxon>
        <taxon>Sordariomycetes</taxon>
        <taxon>Sordariomycetidae</taxon>
        <taxon>Sordariales</taxon>
        <taxon>Sordariaceae</taxon>
        <taxon>Sordaria</taxon>
    </lineage>
</organism>
<name>A0AAE0PGY3_SORBR</name>
<dbReference type="GO" id="GO:0004325">
    <property type="term" value="F:ferrochelatase activity"/>
    <property type="evidence" value="ECO:0007669"/>
    <property type="project" value="InterPro"/>
</dbReference>
<dbReference type="PANTHER" id="PTHR35330:SF1">
    <property type="entry name" value="SIROHEME BIOSYNTHESIS PROTEIN MET8"/>
    <property type="match status" value="1"/>
</dbReference>
<feature type="compositionally biased region" description="Basic and acidic residues" evidence="7">
    <location>
        <begin position="271"/>
        <end position="295"/>
    </location>
</feature>
<dbReference type="Gene3D" id="3.30.160.110">
    <property type="entry name" value="Siroheme synthase, domain 2"/>
    <property type="match status" value="1"/>
</dbReference>
<dbReference type="AlphaFoldDB" id="A0AAE0PGY3"/>
<dbReference type="Gene3D" id="1.10.3280.10">
    <property type="entry name" value="Siroheme synthase, domain 3"/>
    <property type="match status" value="1"/>
</dbReference>
<accession>A0AAE0PGY3</accession>
<keyword evidence="4" id="KW-0520">NAD</keyword>
<dbReference type="SUPFAM" id="SSF75615">
    <property type="entry name" value="Siroheme synthase middle domains-like"/>
    <property type="match status" value="1"/>
</dbReference>
<dbReference type="InterPro" id="IPR028161">
    <property type="entry name" value="Met8-like"/>
</dbReference>
<reference evidence="10" key="2">
    <citation type="submission" date="2023-07" db="EMBL/GenBank/DDBJ databases">
        <authorList>
            <consortium name="Lawrence Berkeley National Laboratory"/>
            <person name="Haridas S."/>
            <person name="Hensen N."/>
            <person name="Bonometti L."/>
            <person name="Westerberg I."/>
            <person name="Brannstrom I.O."/>
            <person name="Guillou S."/>
            <person name="Cros-Aarteil S."/>
            <person name="Calhoun S."/>
            <person name="Kuo A."/>
            <person name="Mondo S."/>
            <person name="Pangilinan J."/>
            <person name="Riley R."/>
            <person name="LaButti K."/>
            <person name="Andreopoulos B."/>
            <person name="Lipzen A."/>
            <person name="Chen C."/>
            <person name="Yanf M."/>
            <person name="Daum C."/>
            <person name="Ng V."/>
            <person name="Clum A."/>
            <person name="Steindorff A."/>
            <person name="Ohm R."/>
            <person name="Martin F."/>
            <person name="Silar P."/>
            <person name="Natvig D."/>
            <person name="Lalanne C."/>
            <person name="Gautier V."/>
            <person name="Ament-velasquez S.L."/>
            <person name="Kruys A."/>
            <person name="Hutchinson M.I."/>
            <person name="Powell A.J."/>
            <person name="Barry K."/>
            <person name="Miller A.N."/>
            <person name="Grigoriev I.V."/>
            <person name="Debuchy R."/>
            <person name="Gladieux P."/>
            <person name="Thoren M.H."/>
            <person name="Johannesson H."/>
        </authorList>
    </citation>
    <scope>NUCLEOTIDE SEQUENCE</scope>
    <source>
        <strain evidence="10">FGSC 1904</strain>
    </source>
</reference>
<evidence type="ECO:0000256" key="6">
    <source>
        <dbReference type="ARBA" id="ARBA00047561"/>
    </source>
</evidence>
<comment type="pathway">
    <text evidence="1">Porphyrin-containing compound metabolism; siroheme biosynthesis; sirohydrochlorin from precorrin-2: step 1/1.</text>
</comment>
<dbReference type="Pfam" id="PF14824">
    <property type="entry name" value="Sirohm_synth_M"/>
    <property type="match status" value="1"/>
</dbReference>
<evidence type="ECO:0000256" key="4">
    <source>
        <dbReference type="ARBA" id="ARBA00023027"/>
    </source>
</evidence>
<comment type="caution">
    <text evidence="10">The sequence shown here is derived from an EMBL/GenBank/DDBJ whole genome shotgun (WGS) entry which is preliminary data.</text>
</comment>
<evidence type="ECO:0000256" key="7">
    <source>
        <dbReference type="SAM" id="MobiDB-lite"/>
    </source>
</evidence>
<evidence type="ECO:0000259" key="8">
    <source>
        <dbReference type="Pfam" id="PF14823"/>
    </source>
</evidence>
<dbReference type="Gene3D" id="3.40.50.720">
    <property type="entry name" value="NAD(P)-binding Rossmann-like Domain"/>
    <property type="match status" value="1"/>
</dbReference>
<dbReference type="Pfam" id="PF13241">
    <property type="entry name" value="NAD_binding_7"/>
    <property type="match status" value="1"/>
</dbReference>
<proteinExistence type="predicted"/>
<dbReference type="Proteomes" id="UP001281003">
    <property type="component" value="Unassembled WGS sequence"/>
</dbReference>
<dbReference type="Pfam" id="PF14823">
    <property type="entry name" value="Sirohm_synth_C"/>
    <property type="match status" value="1"/>
</dbReference>
<evidence type="ECO:0000259" key="9">
    <source>
        <dbReference type="Pfam" id="PF14824"/>
    </source>
</evidence>
<dbReference type="InterPro" id="IPR028281">
    <property type="entry name" value="Sirohaem_synthase_central"/>
</dbReference>
<protein>
    <recommendedName>
        <fullName evidence="2">precorrin-2 dehydrogenase</fullName>
        <ecNumber evidence="2">1.3.1.76</ecNumber>
    </recommendedName>
</protein>
<feature type="domain" description="Siroheme synthase central" evidence="9">
    <location>
        <begin position="154"/>
        <end position="180"/>
    </location>
</feature>
<evidence type="ECO:0000256" key="3">
    <source>
        <dbReference type="ARBA" id="ARBA00023002"/>
    </source>
</evidence>
<dbReference type="PANTHER" id="PTHR35330">
    <property type="entry name" value="SIROHEME BIOSYNTHESIS PROTEIN MET8"/>
    <property type="match status" value="1"/>
</dbReference>
<evidence type="ECO:0000256" key="1">
    <source>
        <dbReference type="ARBA" id="ARBA00005010"/>
    </source>
</evidence>
<dbReference type="NCBIfam" id="TIGR01470">
    <property type="entry name" value="cysG_Nterm"/>
    <property type="match status" value="1"/>
</dbReference>
<sequence length="321" mass="36405">MATKDNTMTPERRLEIREEMFGYPKIQTGGSLMIAWQIKGKRVLLVGGGEVAATRLVHLLSADALVTMIAPAPLHPEVAFRLTQFPQSITWIDRPFQSTDLTSCPNDYSLILTAIDDPVASSEIYTLAQQLKIPANIADVPPECDFYFGSVHRDGPLQVMVSTNGNGPRMASTIRKMIAEALPEDCGRAIERMGKIRQELRKLAPEQREGKRRMEWIKQMSDKYPWDAVAGMSDEDMQNLLEWYFRGQGEGEFYVPEWEELIKMRKGKSKWVREREAKEREEKEREEKGEKKGEDAANGGVEGLNKQVEGLKVEDDESKAK</sequence>
<evidence type="ECO:0000256" key="5">
    <source>
        <dbReference type="ARBA" id="ARBA00023244"/>
    </source>
</evidence>
<feature type="region of interest" description="Disordered" evidence="7">
    <location>
        <begin position="268"/>
        <end position="321"/>
    </location>
</feature>
<evidence type="ECO:0000313" key="10">
    <source>
        <dbReference type="EMBL" id="KAK3399587.1"/>
    </source>
</evidence>
<dbReference type="EC" id="1.3.1.76" evidence="2"/>
<dbReference type="InterPro" id="IPR006367">
    <property type="entry name" value="Sirohaem_synthase_N"/>
</dbReference>
<dbReference type="EMBL" id="JAUTDP010000004">
    <property type="protein sequence ID" value="KAK3399587.1"/>
    <property type="molecule type" value="Genomic_DNA"/>
</dbReference>